<reference evidence="3" key="1">
    <citation type="journal article" date="2018" name="Nat. Plants">
        <title>Whole-genome landscape of Medicago truncatula symbiotic genes.</title>
        <authorList>
            <person name="Pecrix Y."/>
            <person name="Staton S.E."/>
            <person name="Sallet E."/>
            <person name="Lelandais-Briere C."/>
            <person name="Moreau S."/>
            <person name="Carrere S."/>
            <person name="Blein T."/>
            <person name="Jardinaud M.F."/>
            <person name="Latrasse D."/>
            <person name="Zouine M."/>
            <person name="Zahm M."/>
            <person name="Kreplak J."/>
            <person name="Mayjonade B."/>
            <person name="Satge C."/>
            <person name="Perez M."/>
            <person name="Cauet S."/>
            <person name="Marande W."/>
            <person name="Chantry-Darmon C."/>
            <person name="Lopez-Roques C."/>
            <person name="Bouchez O."/>
            <person name="Berard A."/>
            <person name="Debelle F."/>
            <person name="Munos S."/>
            <person name="Bendahmane A."/>
            <person name="Berges H."/>
            <person name="Niebel A."/>
            <person name="Buitink J."/>
            <person name="Frugier F."/>
            <person name="Benhamed M."/>
            <person name="Crespi M."/>
            <person name="Gouzy J."/>
            <person name="Gamas P."/>
        </authorList>
    </citation>
    <scope>NUCLEOTIDE SEQUENCE [LARGE SCALE GENOMIC DNA]</scope>
    <source>
        <strain evidence="3">cv. Jemalong A17</strain>
    </source>
</reference>
<gene>
    <name evidence="2" type="ORF">MtrunA17_Chr3g0137641</name>
</gene>
<dbReference type="EMBL" id="PSQE01000003">
    <property type="protein sequence ID" value="RHN70630.1"/>
    <property type="molecule type" value="Genomic_DNA"/>
</dbReference>
<evidence type="ECO:0000313" key="2">
    <source>
        <dbReference type="EMBL" id="RHN70630.1"/>
    </source>
</evidence>
<name>A0A396IYM2_MEDTR</name>
<proteinExistence type="predicted"/>
<dbReference type="Gramene" id="rna19236">
    <property type="protein sequence ID" value="RHN70630.1"/>
    <property type="gene ID" value="gene19236"/>
</dbReference>
<comment type="caution">
    <text evidence="2">The sequence shown here is derived from an EMBL/GenBank/DDBJ whole genome shotgun (WGS) entry which is preliminary data.</text>
</comment>
<keyword evidence="1" id="KW-0812">Transmembrane</keyword>
<keyword evidence="1" id="KW-1133">Transmembrane helix</keyword>
<dbReference type="Proteomes" id="UP000265566">
    <property type="component" value="Chromosome 3"/>
</dbReference>
<keyword evidence="1" id="KW-0472">Membrane</keyword>
<organism evidence="2 3">
    <name type="scientific">Medicago truncatula</name>
    <name type="common">Barrel medic</name>
    <name type="synonym">Medicago tribuloides</name>
    <dbReference type="NCBI Taxonomy" id="3880"/>
    <lineage>
        <taxon>Eukaryota</taxon>
        <taxon>Viridiplantae</taxon>
        <taxon>Streptophyta</taxon>
        <taxon>Embryophyta</taxon>
        <taxon>Tracheophyta</taxon>
        <taxon>Spermatophyta</taxon>
        <taxon>Magnoliopsida</taxon>
        <taxon>eudicotyledons</taxon>
        <taxon>Gunneridae</taxon>
        <taxon>Pentapetalae</taxon>
        <taxon>rosids</taxon>
        <taxon>fabids</taxon>
        <taxon>Fabales</taxon>
        <taxon>Fabaceae</taxon>
        <taxon>Papilionoideae</taxon>
        <taxon>50 kb inversion clade</taxon>
        <taxon>NPAAA clade</taxon>
        <taxon>Hologalegina</taxon>
        <taxon>IRL clade</taxon>
        <taxon>Trifolieae</taxon>
        <taxon>Medicago</taxon>
    </lineage>
</organism>
<evidence type="ECO:0008006" key="4">
    <source>
        <dbReference type="Google" id="ProtNLM"/>
    </source>
</evidence>
<accession>A0A396IYM2</accession>
<feature type="transmembrane region" description="Helical" evidence="1">
    <location>
        <begin position="12"/>
        <end position="32"/>
    </location>
</feature>
<evidence type="ECO:0000256" key="1">
    <source>
        <dbReference type="SAM" id="Phobius"/>
    </source>
</evidence>
<sequence length="63" mass="7561">MTEHRMREEKNIRQVFHLIFGWLKILLLVAFLERRKRNRGDTEEAGSLGVYISLMPPRDVYET</sequence>
<dbReference type="AlphaFoldDB" id="A0A396IYM2"/>
<protein>
    <recommendedName>
        <fullName evidence="4">Transmembrane protein</fullName>
    </recommendedName>
</protein>
<evidence type="ECO:0000313" key="3">
    <source>
        <dbReference type="Proteomes" id="UP000265566"/>
    </source>
</evidence>